<dbReference type="Proteomes" id="UP000285301">
    <property type="component" value="Unassembled WGS sequence"/>
</dbReference>
<dbReference type="PROSITE" id="PS50240">
    <property type="entry name" value="TRYPSIN_DOM"/>
    <property type="match status" value="1"/>
</dbReference>
<dbReference type="InterPro" id="IPR001314">
    <property type="entry name" value="Peptidase_S1A"/>
</dbReference>
<dbReference type="GO" id="GO:0004252">
    <property type="term" value="F:serine-type endopeptidase activity"/>
    <property type="evidence" value="ECO:0007669"/>
    <property type="project" value="InterPro"/>
</dbReference>
<dbReference type="SMART" id="SM00020">
    <property type="entry name" value="Tryp_SPc"/>
    <property type="match status" value="1"/>
</dbReference>
<dbReference type="EMBL" id="NCKU01006342">
    <property type="protein sequence ID" value="RWS03604.1"/>
    <property type="molecule type" value="Genomic_DNA"/>
</dbReference>
<protein>
    <recommendedName>
        <fullName evidence="4">Peptidase S1 domain-containing protein</fullName>
    </recommendedName>
</protein>
<dbReference type="InterPro" id="IPR033116">
    <property type="entry name" value="TRYPSIN_SER"/>
</dbReference>
<dbReference type="InterPro" id="IPR018114">
    <property type="entry name" value="TRYPSIN_HIS"/>
</dbReference>
<dbReference type="AlphaFoldDB" id="A0A3S3P8W4"/>
<dbReference type="SUPFAM" id="SSF50494">
    <property type="entry name" value="Trypsin-like serine proteases"/>
    <property type="match status" value="1"/>
</dbReference>
<feature type="domain" description="Peptidase S1" evidence="4">
    <location>
        <begin position="33"/>
        <end position="263"/>
    </location>
</feature>
<dbReference type="PROSITE" id="PS00135">
    <property type="entry name" value="TRYPSIN_SER"/>
    <property type="match status" value="1"/>
</dbReference>
<keyword evidence="1" id="KW-1015">Disulfide bond</keyword>
<dbReference type="InterPro" id="IPR009003">
    <property type="entry name" value="Peptidase_S1_PA"/>
</dbReference>
<dbReference type="InterPro" id="IPR001254">
    <property type="entry name" value="Trypsin_dom"/>
</dbReference>
<organism evidence="5 6">
    <name type="scientific">Dinothrombium tinctorium</name>
    <dbReference type="NCBI Taxonomy" id="1965070"/>
    <lineage>
        <taxon>Eukaryota</taxon>
        <taxon>Metazoa</taxon>
        <taxon>Ecdysozoa</taxon>
        <taxon>Arthropoda</taxon>
        <taxon>Chelicerata</taxon>
        <taxon>Arachnida</taxon>
        <taxon>Acari</taxon>
        <taxon>Acariformes</taxon>
        <taxon>Trombidiformes</taxon>
        <taxon>Prostigmata</taxon>
        <taxon>Anystina</taxon>
        <taxon>Parasitengona</taxon>
        <taxon>Trombidioidea</taxon>
        <taxon>Trombidiidae</taxon>
        <taxon>Dinothrombium</taxon>
    </lineage>
</organism>
<dbReference type="FunFam" id="2.40.10.10:FF:000068">
    <property type="entry name" value="transmembrane protease serine 2"/>
    <property type="match status" value="1"/>
</dbReference>
<keyword evidence="3" id="KW-0732">Signal</keyword>
<dbReference type="STRING" id="1965070.A0A3S3P8W4"/>
<dbReference type="PANTHER" id="PTHR24252:SF7">
    <property type="entry name" value="HYALIN"/>
    <property type="match status" value="1"/>
</dbReference>
<proteinExistence type="predicted"/>
<dbReference type="PRINTS" id="PR00722">
    <property type="entry name" value="CHYMOTRYPSIN"/>
</dbReference>
<feature type="chain" id="PRO_5018532837" description="Peptidase S1 domain-containing protein" evidence="3">
    <location>
        <begin position="20"/>
        <end position="272"/>
    </location>
</feature>
<name>A0A3S3P8W4_9ACAR</name>
<dbReference type="InterPro" id="IPR043504">
    <property type="entry name" value="Peptidase_S1_PA_chymotrypsin"/>
</dbReference>
<dbReference type="PANTHER" id="PTHR24252">
    <property type="entry name" value="ACROSIN-RELATED"/>
    <property type="match status" value="1"/>
</dbReference>
<evidence type="ECO:0000256" key="2">
    <source>
        <dbReference type="RuleBase" id="RU363034"/>
    </source>
</evidence>
<evidence type="ECO:0000256" key="1">
    <source>
        <dbReference type="ARBA" id="ARBA00023157"/>
    </source>
</evidence>
<dbReference type="Pfam" id="PF00089">
    <property type="entry name" value="Trypsin"/>
    <property type="match status" value="1"/>
</dbReference>
<dbReference type="Gene3D" id="2.40.10.10">
    <property type="entry name" value="Trypsin-like serine proteases"/>
    <property type="match status" value="1"/>
</dbReference>
<gene>
    <name evidence="5" type="ORF">B4U79_01915</name>
</gene>
<accession>A0A3S3P8W4</accession>
<keyword evidence="6" id="KW-1185">Reference proteome</keyword>
<dbReference type="CDD" id="cd00190">
    <property type="entry name" value="Tryp_SPc"/>
    <property type="match status" value="1"/>
</dbReference>
<dbReference type="GO" id="GO:0006508">
    <property type="term" value="P:proteolysis"/>
    <property type="evidence" value="ECO:0007669"/>
    <property type="project" value="UniProtKB-KW"/>
</dbReference>
<evidence type="ECO:0000259" key="4">
    <source>
        <dbReference type="PROSITE" id="PS50240"/>
    </source>
</evidence>
<feature type="signal peptide" evidence="3">
    <location>
        <begin position="1"/>
        <end position="19"/>
    </location>
</feature>
<dbReference type="OrthoDB" id="6493914at2759"/>
<comment type="caution">
    <text evidence="5">The sequence shown here is derived from an EMBL/GenBank/DDBJ whole genome shotgun (WGS) entry which is preliminary data.</text>
</comment>
<evidence type="ECO:0000313" key="5">
    <source>
        <dbReference type="EMBL" id="RWS03604.1"/>
    </source>
</evidence>
<sequence>MNLPVFTAFILLCVDFSKSEECVCGKELIGKRIIGGQRAKSGAFPFNVALFDNETGYFCGGSLINNIWVITAAHCLDERDPKSFTISISFTKLHDPNAKKFVAEKTIVHPDYVPAPKFLHDIALIKLPEALSFNDSKVNPVCLPTKSMIHFSNLIAIGFGITSRFSSASENLMEVPLIERNQTECKIIYNKLYVRFTDEHICANQEGKDVCNGDSGGPLITKLRGHLYLAGCTSWGILCGSYQYPSVFTRISSYLGWIEKNASEDAKWCKSP</sequence>
<dbReference type="PROSITE" id="PS00134">
    <property type="entry name" value="TRYPSIN_HIS"/>
    <property type="match status" value="1"/>
</dbReference>
<reference evidence="5 6" key="1">
    <citation type="journal article" date="2018" name="Gigascience">
        <title>Genomes of trombidid mites reveal novel predicted allergens and laterally-transferred genes associated with secondary metabolism.</title>
        <authorList>
            <person name="Dong X."/>
            <person name="Chaisiri K."/>
            <person name="Xia D."/>
            <person name="Armstrong S.D."/>
            <person name="Fang Y."/>
            <person name="Donnelly M.J."/>
            <person name="Kadowaki T."/>
            <person name="McGarry J.W."/>
            <person name="Darby A.C."/>
            <person name="Makepeace B.L."/>
        </authorList>
    </citation>
    <scope>NUCLEOTIDE SEQUENCE [LARGE SCALE GENOMIC DNA]</scope>
    <source>
        <strain evidence="5">UoL-WK</strain>
    </source>
</reference>
<evidence type="ECO:0000256" key="3">
    <source>
        <dbReference type="SAM" id="SignalP"/>
    </source>
</evidence>
<keyword evidence="2" id="KW-0645">Protease</keyword>
<keyword evidence="2" id="KW-0378">Hydrolase</keyword>
<keyword evidence="2" id="KW-0720">Serine protease</keyword>
<evidence type="ECO:0000313" key="6">
    <source>
        <dbReference type="Proteomes" id="UP000285301"/>
    </source>
</evidence>